<dbReference type="InterPro" id="IPR000834">
    <property type="entry name" value="Peptidase_M14"/>
</dbReference>
<dbReference type="SUPFAM" id="SSF53187">
    <property type="entry name" value="Zn-dependent exopeptidases"/>
    <property type="match status" value="2"/>
</dbReference>
<dbReference type="InterPro" id="IPR050821">
    <property type="entry name" value="Cytosolic_carboxypeptidase"/>
</dbReference>
<evidence type="ECO:0000256" key="1">
    <source>
        <dbReference type="ARBA" id="ARBA00001947"/>
    </source>
</evidence>
<feature type="domain" description="Peptidase M14" evidence="5">
    <location>
        <begin position="181"/>
        <end position="725"/>
    </location>
</feature>
<feature type="active site" description="Proton donor/acceptor" evidence="3">
    <location>
        <position position="669"/>
    </location>
</feature>
<dbReference type="AlphaFoldDB" id="A0A817TWU7"/>
<dbReference type="GO" id="GO:0006508">
    <property type="term" value="P:proteolysis"/>
    <property type="evidence" value="ECO:0007669"/>
    <property type="project" value="InterPro"/>
</dbReference>
<evidence type="ECO:0000313" key="7">
    <source>
        <dbReference type="Proteomes" id="UP000663872"/>
    </source>
</evidence>
<feature type="compositionally biased region" description="Low complexity" evidence="4">
    <location>
        <begin position="807"/>
        <end position="817"/>
    </location>
</feature>
<dbReference type="PANTHER" id="PTHR12756:SF12">
    <property type="entry name" value="CYTOSOLIC CARBOXYPEPTIDASE-LIKE PROTEIN 5"/>
    <property type="match status" value="1"/>
</dbReference>
<gene>
    <name evidence="6" type="ORF">GRG538_LOCUS2887</name>
</gene>
<organism evidence="6 7">
    <name type="scientific">Rotaria socialis</name>
    <dbReference type="NCBI Taxonomy" id="392032"/>
    <lineage>
        <taxon>Eukaryota</taxon>
        <taxon>Metazoa</taxon>
        <taxon>Spiralia</taxon>
        <taxon>Gnathifera</taxon>
        <taxon>Rotifera</taxon>
        <taxon>Eurotatoria</taxon>
        <taxon>Bdelloidea</taxon>
        <taxon>Philodinida</taxon>
        <taxon>Philodinidae</taxon>
        <taxon>Rotaria</taxon>
    </lineage>
</organism>
<dbReference type="Pfam" id="PF00246">
    <property type="entry name" value="Peptidase_M14"/>
    <property type="match status" value="1"/>
</dbReference>
<dbReference type="Gene3D" id="2.60.40.3120">
    <property type="match status" value="1"/>
</dbReference>
<dbReference type="EMBL" id="CAJNYT010000067">
    <property type="protein sequence ID" value="CAF3325419.1"/>
    <property type="molecule type" value="Genomic_DNA"/>
</dbReference>
<dbReference type="GO" id="GO:0004181">
    <property type="term" value="F:metallocarboxypeptidase activity"/>
    <property type="evidence" value="ECO:0007669"/>
    <property type="project" value="InterPro"/>
</dbReference>
<feature type="compositionally biased region" description="Low complexity" evidence="4">
    <location>
        <begin position="42"/>
        <end position="66"/>
    </location>
</feature>
<dbReference type="Proteomes" id="UP000663872">
    <property type="component" value="Unassembled WGS sequence"/>
</dbReference>
<comment type="caution">
    <text evidence="6">The sequence shown here is derived from an EMBL/GenBank/DDBJ whole genome shotgun (WGS) entry which is preliminary data.</text>
</comment>
<proteinExistence type="inferred from homology"/>
<feature type="region of interest" description="Disordered" evidence="4">
    <location>
        <begin position="535"/>
        <end position="564"/>
    </location>
</feature>
<comment type="cofactor">
    <cofactor evidence="1">
        <name>Zn(2+)</name>
        <dbReference type="ChEBI" id="CHEBI:29105"/>
    </cofactor>
</comment>
<feature type="region of interest" description="Disordered" evidence="4">
    <location>
        <begin position="757"/>
        <end position="864"/>
    </location>
</feature>
<dbReference type="PROSITE" id="PS52035">
    <property type="entry name" value="PEPTIDASE_M14"/>
    <property type="match status" value="1"/>
</dbReference>
<evidence type="ECO:0000256" key="3">
    <source>
        <dbReference type="PROSITE-ProRule" id="PRU01379"/>
    </source>
</evidence>
<evidence type="ECO:0000256" key="4">
    <source>
        <dbReference type="SAM" id="MobiDB-lite"/>
    </source>
</evidence>
<comment type="similarity">
    <text evidence="2 3">Belongs to the peptidase M14 family.</text>
</comment>
<feature type="compositionally biased region" description="Polar residues" evidence="4">
    <location>
        <begin position="829"/>
        <end position="860"/>
    </location>
</feature>
<protein>
    <recommendedName>
        <fullName evidence="5">Peptidase M14 domain-containing protein</fullName>
    </recommendedName>
</protein>
<reference evidence="6" key="1">
    <citation type="submission" date="2021-02" db="EMBL/GenBank/DDBJ databases">
        <authorList>
            <person name="Nowell W R."/>
        </authorList>
    </citation>
    <scope>NUCLEOTIDE SEQUENCE</scope>
</reference>
<accession>A0A817TWU7</accession>
<evidence type="ECO:0000313" key="6">
    <source>
        <dbReference type="EMBL" id="CAF3325419.1"/>
    </source>
</evidence>
<feature type="compositionally biased region" description="Polar residues" evidence="4">
    <location>
        <begin position="776"/>
        <end position="806"/>
    </location>
</feature>
<evidence type="ECO:0000256" key="2">
    <source>
        <dbReference type="ARBA" id="ARBA00005988"/>
    </source>
</evidence>
<name>A0A817TWU7_9BILA</name>
<evidence type="ECO:0000259" key="5">
    <source>
        <dbReference type="PROSITE" id="PS52035"/>
    </source>
</evidence>
<dbReference type="PANTHER" id="PTHR12756">
    <property type="entry name" value="CYTOSOLIC CARBOXYPEPTIDASE"/>
    <property type="match status" value="1"/>
</dbReference>
<feature type="region of interest" description="Disordered" evidence="4">
    <location>
        <begin position="36"/>
        <end position="67"/>
    </location>
</feature>
<dbReference type="Gene3D" id="3.40.630.10">
    <property type="entry name" value="Zn peptidases"/>
    <property type="match status" value="2"/>
</dbReference>
<dbReference type="GO" id="GO:0008270">
    <property type="term" value="F:zinc ion binding"/>
    <property type="evidence" value="ECO:0007669"/>
    <property type="project" value="InterPro"/>
</dbReference>
<sequence length="1039" mass="117998">MISNDVSTSSSSIQLFANFDSGNMLRYERVMSSMVSSQAPTNSIEPDSNNNNINNNNNAGADNGLNSMSHPLPKHDVEFNVWTKRDCEGTAKVNGNRSWFYFGVRGGHGKCIRFNIMNLNRQGKLFEMGMLPVFRTVPGHEKWARVYVRPCWEIVNEDFKLSFIHRMPDLKSSITYFAFCFPHSYEDMQLLLNTYDNLYHSRLADYYLEHPSMPVNGADIYYHRETLCYSCDSNRLDLITITSYKGITKEREHHFDKKLFPDVSTITQRPHQFRNKRIFFLSSRVHPGETPAAFVFLGFLDFILKADDPRARLLRDLYIFKLIPILNPDGVQRGHYRTDQFGVNLNRMYLDPDFEKHPSIYAAKSLIAYHHVNNCISPRLPISVYDVFKDIPPPIPCIPIIQNNEQVINDNQYQGKSTPRRAHFQQEILYETTMTNSTQLNNNAFENLCLQEQMNNDENGPFFIERSENGLIPTVTAEIDDSESQRGSPYTFHFINENLELHRDLFMVDDNDDDDDGNLRNQMKELHCAPFTFLKGNEGSDDDDDTVPAGQNNENGANEVKSPHLANPDLLKISPYESGIAYYIDLHGHASKKGCFIYGNHLPDDEQHTDNVLFPKLISLNSPHFDFENCNFTIKNMYMKDKREGLSKEGSGRVALNKHFGILHSYTLECSYAVGKSCNSIAPAENESHGGRISPGTPFSLPPKFSIENYRDVGKACALAAIDILPGRNPFTRVSQSTFKTLHTLRDFLKHQIRQQRNRVANSRNISSTIPPPPTATNRVKQQQYMARVTQTYRTNSNPNNLSSVTQQQQQQQQQQQMTSAFPTIASAPPSTVASRMMSNSQLQRTSIANANQQPSSRFKTTYDSRRYSNVQTPYKRPVQPTMNSNSKVAQTLSRIEVAQSPSARLVLQQQLSSPSRLQHIQRQSSSSPQFITQVGSMLDPLIVGRNRPTPLPPPAARHGIHRNAVSLNALPINQQNVTMARGRSQNSAHKGSMSTRPAKVRQHSLAPFDLHQQATSYQSAAVIYQHPINTDQPPVFFE</sequence>